<dbReference type="AlphaFoldDB" id="A0AA40F9S8"/>
<reference evidence="2" key="1">
    <citation type="submission" date="2023-06" db="EMBL/GenBank/DDBJ databases">
        <title>Genome-scale phylogeny and comparative genomics of the fungal order Sordariales.</title>
        <authorList>
            <consortium name="Lawrence Berkeley National Laboratory"/>
            <person name="Hensen N."/>
            <person name="Bonometti L."/>
            <person name="Westerberg I."/>
            <person name="Brannstrom I.O."/>
            <person name="Guillou S."/>
            <person name="Cros-Aarteil S."/>
            <person name="Calhoun S."/>
            <person name="Haridas S."/>
            <person name="Kuo A."/>
            <person name="Mondo S."/>
            <person name="Pangilinan J."/>
            <person name="Riley R."/>
            <person name="LaButti K."/>
            <person name="Andreopoulos B."/>
            <person name="Lipzen A."/>
            <person name="Chen C."/>
            <person name="Yanf M."/>
            <person name="Daum C."/>
            <person name="Ng V."/>
            <person name="Clum A."/>
            <person name="Steindorff A."/>
            <person name="Ohm R."/>
            <person name="Martin F."/>
            <person name="Silar P."/>
            <person name="Natvig D."/>
            <person name="Lalanne C."/>
            <person name="Gautier V."/>
            <person name="Ament-velasquez S.L."/>
            <person name="Kruys A."/>
            <person name="Hutchinson M.I."/>
            <person name="Powell A.J."/>
            <person name="Barry K."/>
            <person name="Miller A.N."/>
            <person name="Grigoriev I.V."/>
            <person name="Debuchy R."/>
            <person name="Gladieux P."/>
            <person name="Thoren M.H."/>
            <person name="Johannesson H."/>
        </authorList>
    </citation>
    <scope>NUCLEOTIDE SEQUENCE</scope>
    <source>
        <strain evidence="2">SMH3187-1</strain>
    </source>
</reference>
<feature type="signal peptide" evidence="1">
    <location>
        <begin position="1"/>
        <end position="17"/>
    </location>
</feature>
<comment type="caution">
    <text evidence="2">The sequence shown here is derived from an EMBL/GenBank/DDBJ whole genome shotgun (WGS) entry which is preliminary data.</text>
</comment>
<keyword evidence="1" id="KW-0732">Signal</keyword>
<keyword evidence="3" id="KW-1185">Reference proteome</keyword>
<dbReference type="EMBL" id="JAUKUD010000001">
    <property type="protein sequence ID" value="KAK0753873.1"/>
    <property type="molecule type" value="Genomic_DNA"/>
</dbReference>
<dbReference type="Proteomes" id="UP001172155">
    <property type="component" value="Unassembled WGS sequence"/>
</dbReference>
<feature type="chain" id="PRO_5041330247" description="Secreted protein" evidence="1">
    <location>
        <begin position="18"/>
        <end position="76"/>
    </location>
</feature>
<accession>A0AA40F9S8</accession>
<proteinExistence type="predicted"/>
<name>A0AA40F9S8_9PEZI</name>
<evidence type="ECO:0008006" key="4">
    <source>
        <dbReference type="Google" id="ProtNLM"/>
    </source>
</evidence>
<evidence type="ECO:0000256" key="1">
    <source>
        <dbReference type="SAM" id="SignalP"/>
    </source>
</evidence>
<sequence length="76" mass="8383">MKVLPPLVCCCPQLAMAMVVNSHACVSCTSHAMPLSGDLRDKSQRMGHTEEERVTSIVVSTLRCGARCRKYACREE</sequence>
<protein>
    <recommendedName>
        <fullName evidence="4">Secreted protein</fullName>
    </recommendedName>
</protein>
<evidence type="ECO:0000313" key="3">
    <source>
        <dbReference type="Proteomes" id="UP001172155"/>
    </source>
</evidence>
<gene>
    <name evidence="2" type="ORF">B0T18DRAFT_397982</name>
</gene>
<evidence type="ECO:0000313" key="2">
    <source>
        <dbReference type="EMBL" id="KAK0753873.1"/>
    </source>
</evidence>
<organism evidence="2 3">
    <name type="scientific">Schizothecium vesticola</name>
    <dbReference type="NCBI Taxonomy" id="314040"/>
    <lineage>
        <taxon>Eukaryota</taxon>
        <taxon>Fungi</taxon>
        <taxon>Dikarya</taxon>
        <taxon>Ascomycota</taxon>
        <taxon>Pezizomycotina</taxon>
        <taxon>Sordariomycetes</taxon>
        <taxon>Sordariomycetidae</taxon>
        <taxon>Sordariales</taxon>
        <taxon>Schizotheciaceae</taxon>
        <taxon>Schizothecium</taxon>
    </lineage>
</organism>